<dbReference type="InterPro" id="IPR012340">
    <property type="entry name" value="NA-bd_OB-fold"/>
</dbReference>
<dbReference type="InterPro" id="IPR014001">
    <property type="entry name" value="Helicase_ATP-bd"/>
</dbReference>
<evidence type="ECO:0000256" key="8">
    <source>
        <dbReference type="ARBA" id="ARBA00023125"/>
    </source>
</evidence>
<dbReference type="NCBIfam" id="TIGR00643">
    <property type="entry name" value="recG"/>
    <property type="match status" value="1"/>
</dbReference>
<keyword evidence="4 15" id="KW-0227">DNA damage</keyword>
<dbReference type="GeneID" id="82847173"/>
<dbReference type="Pfam" id="PF17191">
    <property type="entry name" value="RecG_wedge"/>
    <property type="match status" value="1"/>
</dbReference>
<dbReference type="GO" id="GO:0005524">
    <property type="term" value="F:ATP binding"/>
    <property type="evidence" value="ECO:0007669"/>
    <property type="project" value="UniProtKB-KW"/>
</dbReference>
<evidence type="ECO:0000256" key="5">
    <source>
        <dbReference type="ARBA" id="ARBA00022801"/>
    </source>
</evidence>
<keyword evidence="10 15" id="KW-0234">DNA repair</keyword>
<evidence type="ECO:0000256" key="1">
    <source>
        <dbReference type="ARBA" id="ARBA00007504"/>
    </source>
</evidence>
<dbReference type="InterPro" id="IPR001650">
    <property type="entry name" value="Helicase_C-like"/>
</dbReference>
<dbReference type="Pfam" id="PF19833">
    <property type="entry name" value="RecG_dom3_C"/>
    <property type="match status" value="1"/>
</dbReference>
<evidence type="ECO:0000256" key="11">
    <source>
        <dbReference type="ARBA" id="ARBA00023235"/>
    </source>
</evidence>
<dbReference type="GO" id="GO:0006281">
    <property type="term" value="P:DNA repair"/>
    <property type="evidence" value="ECO:0007669"/>
    <property type="project" value="UniProtKB-UniRule"/>
</dbReference>
<dbReference type="GO" id="GO:0006310">
    <property type="term" value="P:DNA recombination"/>
    <property type="evidence" value="ECO:0007669"/>
    <property type="project" value="UniProtKB-UniRule"/>
</dbReference>
<evidence type="ECO:0000256" key="7">
    <source>
        <dbReference type="ARBA" id="ARBA00022840"/>
    </source>
</evidence>
<dbReference type="PANTHER" id="PTHR47964:SF1">
    <property type="entry name" value="ATP-DEPENDENT DNA HELICASE HOMOLOG RECG, CHLOROPLASTIC"/>
    <property type="match status" value="1"/>
</dbReference>
<accession>I7L6E7</accession>
<protein>
    <recommendedName>
        <fullName evidence="2 15">ATP-dependent DNA helicase RecG</fullName>
        <ecNumber evidence="13 15">5.6.2.4</ecNumber>
    </recommendedName>
</protein>
<feature type="domain" description="Helicase C-terminal" evidence="17">
    <location>
        <begin position="455"/>
        <end position="614"/>
    </location>
</feature>
<dbReference type="SMART" id="SM00490">
    <property type="entry name" value="HELICc"/>
    <property type="match status" value="1"/>
</dbReference>
<evidence type="ECO:0000256" key="4">
    <source>
        <dbReference type="ARBA" id="ARBA00022763"/>
    </source>
</evidence>
<keyword evidence="5 15" id="KW-0378">Hydrolase</keyword>
<dbReference type="PATRIC" id="fig|1423758.3.peg.860"/>
<dbReference type="SUPFAM" id="SSF52540">
    <property type="entry name" value="P-loop containing nucleoside triphosphate hydrolases"/>
    <property type="match status" value="2"/>
</dbReference>
<keyword evidence="19" id="KW-1185">Reference proteome</keyword>
<evidence type="ECO:0000313" key="19">
    <source>
        <dbReference type="Proteomes" id="UP000009320"/>
    </source>
</evidence>
<evidence type="ECO:0000256" key="6">
    <source>
        <dbReference type="ARBA" id="ARBA00022806"/>
    </source>
</evidence>
<name>I7L6E7_9LACO</name>
<dbReference type="GO" id="GO:0016887">
    <property type="term" value="F:ATP hydrolysis activity"/>
    <property type="evidence" value="ECO:0007669"/>
    <property type="project" value="RHEA"/>
</dbReference>
<dbReference type="STRING" id="1423758.FC41_GL000851"/>
<dbReference type="PROSITE" id="PS51194">
    <property type="entry name" value="HELICASE_CTER"/>
    <property type="match status" value="1"/>
</dbReference>
<keyword evidence="6 15" id="KW-0347">Helicase</keyword>
<evidence type="ECO:0000259" key="17">
    <source>
        <dbReference type="PROSITE" id="PS51194"/>
    </source>
</evidence>
<dbReference type="EC" id="5.6.2.4" evidence="13 15"/>
<evidence type="ECO:0000256" key="3">
    <source>
        <dbReference type="ARBA" id="ARBA00022741"/>
    </source>
</evidence>
<comment type="catalytic activity">
    <reaction evidence="12 15">
        <text>Couples ATP hydrolysis with the unwinding of duplex DNA by translocating in the 3'-5' direction.</text>
        <dbReference type="EC" id="5.6.2.4"/>
    </reaction>
</comment>
<reference evidence="18 19" key="1">
    <citation type="submission" date="2012-06" db="EMBL/GenBank/DDBJ databases">
        <title>Draft Genome Sequence of Lactobacillus hominis Strain CRBIP 24.179T, isolated from human intestine.</title>
        <authorList>
            <person name="Cousin S."/>
            <person name="Ma L."/>
            <person name="Bizet C."/>
            <person name="Loux V."/>
            <person name="Bouchier C."/>
            <person name="Clermont D."/>
            <person name="Creno S."/>
        </authorList>
    </citation>
    <scope>NUCLEOTIDE SEQUENCE [LARGE SCALE GENOMIC DNA]</scope>
    <source>
        <strain evidence="19">CRBIP 24.179T</strain>
    </source>
</reference>
<evidence type="ECO:0000256" key="13">
    <source>
        <dbReference type="ARBA" id="ARBA00034808"/>
    </source>
</evidence>
<dbReference type="InterPro" id="IPR027417">
    <property type="entry name" value="P-loop_NTPase"/>
</dbReference>
<feature type="domain" description="Helicase ATP-binding" evidence="16">
    <location>
        <begin position="275"/>
        <end position="436"/>
    </location>
</feature>
<dbReference type="CDD" id="cd04488">
    <property type="entry name" value="RecG_wedge_OBF"/>
    <property type="match status" value="1"/>
</dbReference>
<dbReference type="NCBIfam" id="NF008165">
    <property type="entry name" value="PRK10917.1-3"/>
    <property type="match status" value="1"/>
</dbReference>
<evidence type="ECO:0000256" key="12">
    <source>
        <dbReference type="ARBA" id="ARBA00034617"/>
    </source>
</evidence>
<keyword evidence="8" id="KW-0238">DNA-binding</keyword>
<gene>
    <name evidence="18" type="ORF">BN55_01145</name>
</gene>
<dbReference type="Gene3D" id="2.40.50.140">
    <property type="entry name" value="Nucleic acid-binding proteins"/>
    <property type="match status" value="1"/>
</dbReference>
<comment type="catalytic activity">
    <reaction evidence="14 15">
        <text>ATP + H2O = ADP + phosphate + H(+)</text>
        <dbReference type="Rhea" id="RHEA:13065"/>
        <dbReference type="ChEBI" id="CHEBI:15377"/>
        <dbReference type="ChEBI" id="CHEBI:15378"/>
        <dbReference type="ChEBI" id="CHEBI:30616"/>
        <dbReference type="ChEBI" id="CHEBI:43474"/>
        <dbReference type="ChEBI" id="CHEBI:456216"/>
        <dbReference type="EC" id="5.6.2.4"/>
    </reaction>
</comment>
<dbReference type="EMBL" id="CAKE01000011">
    <property type="protein sequence ID" value="CCI81942.1"/>
    <property type="molecule type" value="Genomic_DNA"/>
</dbReference>
<evidence type="ECO:0000256" key="14">
    <source>
        <dbReference type="ARBA" id="ARBA00048988"/>
    </source>
</evidence>
<proteinExistence type="inferred from homology"/>
<dbReference type="InterPro" id="IPR004609">
    <property type="entry name" value="ATP-dep_DNA_helicase_RecG"/>
</dbReference>
<keyword evidence="7 15" id="KW-0067">ATP-binding</keyword>
<dbReference type="RefSeq" id="WP_008470884.1">
    <property type="nucleotide sequence ID" value="NZ_AYZP01000002.1"/>
</dbReference>
<keyword evidence="3 15" id="KW-0547">Nucleotide-binding</keyword>
<evidence type="ECO:0000313" key="18">
    <source>
        <dbReference type="EMBL" id="CCI81942.1"/>
    </source>
</evidence>
<organism evidence="18 19">
    <name type="scientific">Lactobacillus hominis DSM 23910 = CRBIP 24.179</name>
    <dbReference type="NCBI Taxonomy" id="1423758"/>
    <lineage>
        <taxon>Bacteria</taxon>
        <taxon>Bacillati</taxon>
        <taxon>Bacillota</taxon>
        <taxon>Bacilli</taxon>
        <taxon>Lactobacillales</taxon>
        <taxon>Lactobacillaceae</taxon>
        <taxon>Lactobacillus</taxon>
    </lineage>
</organism>
<dbReference type="CDD" id="cd17992">
    <property type="entry name" value="DEXHc_RecG"/>
    <property type="match status" value="1"/>
</dbReference>
<evidence type="ECO:0000259" key="16">
    <source>
        <dbReference type="PROSITE" id="PS51192"/>
    </source>
</evidence>
<dbReference type="SUPFAM" id="SSF50249">
    <property type="entry name" value="Nucleic acid-binding proteins"/>
    <property type="match status" value="1"/>
</dbReference>
<comment type="caution">
    <text evidence="18">The sequence shown here is derived from an EMBL/GenBank/DDBJ whole genome shotgun (WGS) entry which is preliminary data.</text>
</comment>
<sequence>MNTQTENKDLFAPVTALKGVGTKTAEALSSLGINSIYDLLFYFPFRYDELETLPLDQIMDGQKVLLKGTVVTEPFVSRFGYKKSRLSFKIQIDHDIVMVNFFNQPWLKDKLELGKDVAVYGKYNVARQSLSAFKFIAEKKSDSGLAAIYPLNRHVRQKKLQELIDQAIKEYLPQVDNVVPEDIRKKYRLETDQAIVQDMHHPKNAAMAKVAKRSAIFREFFLFQIQLAQMMSMRDDDAPGEAKKYDLAAIKELIAKLPFELSDDQKKVVNEIFADLRSPRQMRRLLQGDVGAGKTVVAVFAIYAVITAGYQAALMVPTEILAEQHFAKIDELLRPLGVRVALLTGDTKDLEKKEIYQELADGMINVVIGTHALIQDSVQFKNLGLAIIDEQHRFGVNQRNKLISKGKNPDILAMTATPIPRTLALTVYGEMAVSSIRHLPKGRKPIISSWVTSNKLRDVLVQMQSQLDQGFQIYVVTPLIRESEKSDLKNAEDLHAKLARFFKKENVVLLHGQMSGQEKNDIMDAFANKKIDILVTTSVIEVGVDVANANMMVIFNAERFGLSQLHQLRGRIGRGKTQSYCVFVSDPPNEVGKQRMEIITNTSDGFKLAEEDLKLRGEGDVFGKAQSGLPQFKVGDVVNDYNTLVTAQKEARNLIKQNKDLTGTQYQFLKDVLKYNKELQND</sequence>
<dbReference type="SMART" id="SM00487">
    <property type="entry name" value="DEXDc"/>
    <property type="match status" value="1"/>
</dbReference>
<dbReference type="Gene3D" id="3.40.50.300">
    <property type="entry name" value="P-loop containing nucleotide triphosphate hydrolases"/>
    <property type="match status" value="2"/>
</dbReference>
<evidence type="ECO:0000256" key="15">
    <source>
        <dbReference type="RuleBase" id="RU363016"/>
    </source>
</evidence>
<dbReference type="InterPro" id="IPR045562">
    <property type="entry name" value="RecG_dom3_C"/>
</dbReference>
<dbReference type="PANTHER" id="PTHR47964">
    <property type="entry name" value="ATP-DEPENDENT DNA HELICASE HOMOLOG RECG, CHLOROPLASTIC"/>
    <property type="match status" value="1"/>
</dbReference>
<comment type="function">
    <text evidence="15">Plays a critical role in recombination and DNA repair. Helps process Holliday junction intermediates to mature products by catalyzing branch migration. Has replication fork regression activity, unwinds stalled or blocked replication forks to make a HJ that can be resolved. Has a DNA unwinding activity characteristic of a DNA helicase with 3'-5' polarity.</text>
</comment>
<dbReference type="GO" id="GO:0043138">
    <property type="term" value="F:3'-5' DNA helicase activity"/>
    <property type="evidence" value="ECO:0007669"/>
    <property type="project" value="UniProtKB-EC"/>
</dbReference>
<dbReference type="InterPro" id="IPR033454">
    <property type="entry name" value="RecG_wedge"/>
</dbReference>
<dbReference type="Proteomes" id="UP000009320">
    <property type="component" value="Unassembled WGS sequence"/>
</dbReference>
<dbReference type="Pfam" id="PF00270">
    <property type="entry name" value="DEAD"/>
    <property type="match status" value="1"/>
</dbReference>
<dbReference type="PROSITE" id="PS51192">
    <property type="entry name" value="HELICASE_ATP_BIND_1"/>
    <property type="match status" value="1"/>
</dbReference>
<dbReference type="NCBIfam" id="NF008168">
    <property type="entry name" value="PRK10917.2-2"/>
    <property type="match status" value="1"/>
</dbReference>
<evidence type="ECO:0000256" key="2">
    <source>
        <dbReference type="ARBA" id="ARBA00017846"/>
    </source>
</evidence>
<dbReference type="OrthoDB" id="9804325at2"/>
<dbReference type="InterPro" id="IPR011545">
    <property type="entry name" value="DEAD/DEAH_box_helicase_dom"/>
</dbReference>
<keyword evidence="9 15" id="KW-0233">DNA recombination</keyword>
<dbReference type="InterPro" id="IPR047112">
    <property type="entry name" value="RecG/Mfd"/>
</dbReference>
<dbReference type="Pfam" id="PF00271">
    <property type="entry name" value="Helicase_C"/>
    <property type="match status" value="1"/>
</dbReference>
<comment type="similarity">
    <text evidence="1 15">Belongs to the helicase family. RecG subfamily.</text>
</comment>
<keyword evidence="11" id="KW-0413">Isomerase</keyword>
<evidence type="ECO:0000256" key="10">
    <source>
        <dbReference type="ARBA" id="ARBA00023204"/>
    </source>
</evidence>
<dbReference type="eggNOG" id="COG1200">
    <property type="taxonomic scope" value="Bacteria"/>
</dbReference>
<dbReference type="GO" id="GO:0003677">
    <property type="term" value="F:DNA binding"/>
    <property type="evidence" value="ECO:0007669"/>
    <property type="project" value="UniProtKB-KW"/>
</dbReference>
<dbReference type="AlphaFoldDB" id="I7L6E7"/>
<evidence type="ECO:0000256" key="9">
    <source>
        <dbReference type="ARBA" id="ARBA00023172"/>
    </source>
</evidence>